<dbReference type="PIRSF" id="PIRSF000390">
    <property type="entry name" value="PLP_StrS"/>
    <property type="match status" value="1"/>
</dbReference>
<dbReference type="PANTHER" id="PTHR30244:SF34">
    <property type="entry name" value="DTDP-4-AMINO-4,6-DIDEOXYGALACTOSE TRANSAMINASE"/>
    <property type="match status" value="1"/>
</dbReference>
<keyword evidence="4" id="KW-1185">Reference proteome</keyword>
<accession>A0ABU2BTP2</accession>
<dbReference type="Gene3D" id="3.40.640.10">
    <property type="entry name" value="Type I PLP-dependent aspartate aminotransferase-like (Major domain)"/>
    <property type="match status" value="1"/>
</dbReference>
<evidence type="ECO:0000256" key="1">
    <source>
        <dbReference type="ARBA" id="ARBA00001933"/>
    </source>
</evidence>
<keyword evidence="2" id="KW-0663">Pyridoxal phosphate</keyword>
<protein>
    <submittedName>
        <fullName evidence="3">dTDP-4-amino-4,6-dideoxygalactose transaminase</fullName>
    </submittedName>
</protein>
<dbReference type="Gene3D" id="3.90.1150.10">
    <property type="entry name" value="Aspartate Aminotransferase, domain 1"/>
    <property type="match status" value="1"/>
</dbReference>
<dbReference type="InterPro" id="IPR015424">
    <property type="entry name" value="PyrdxlP-dep_Trfase"/>
</dbReference>
<dbReference type="EMBL" id="JAVDYG010000001">
    <property type="protein sequence ID" value="MDR7361995.1"/>
    <property type="molecule type" value="Genomic_DNA"/>
</dbReference>
<dbReference type="InterPro" id="IPR015421">
    <property type="entry name" value="PyrdxlP-dep_Trfase_major"/>
</dbReference>
<dbReference type="CDD" id="cd00616">
    <property type="entry name" value="AHBA_syn"/>
    <property type="match status" value="1"/>
</dbReference>
<comment type="similarity">
    <text evidence="2">Belongs to the DegT/DnrJ/EryC1 family.</text>
</comment>
<dbReference type="PANTHER" id="PTHR30244">
    <property type="entry name" value="TRANSAMINASE"/>
    <property type="match status" value="1"/>
</dbReference>
<organism evidence="3 4">
    <name type="scientific">Nocardioides marmoribigeumensis</name>
    <dbReference type="NCBI Taxonomy" id="433649"/>
    <lineage>
        <taxon>Bacteria</taxon>
        <taxon>Bacillati</taxon>
        <taxon>Actinomycetota</taxon>
        <taxon>Actinomycetes</taxon>
        <taxon>Propionibacteriales</taxon>
        <taxon>Nocardioidaceae</taxon>
        <taxon>Nocardioides</taxon>
    </lineage>
</organism>
<proteinExistence type="inferred from homology"/>
<name>A0ABU2BTP2_9ACTN</name>
<reference evidence="3 4" key="1">
    <citation type="submission" date="2023-07" db="EMBL/GenBank/DDBJ databases">
        <title>Sequencing the genomes of 1000 actinobacteria strains.</title>
        <authorList>
            <person name="Klenk H.-P."/>
        </authorList>
    </citation>
    <scope>NUCLEOTIDE SEQUENCE [LARGE SCALE GENOMIC DNA]</scope>
    <source>
        <strain evidence="3 4">DSM 19426</strain>
    </source>
</reference>
<gene>
    <name evidence="3" type="ORF">J2S63_001548</name>
</gene>
<evidence type="ECO:0000313" key="3">
    <source>
        <dbReference type="EMBL" id="MDR7361995.1"/>
    </source>
</evidence>
<dbReference type="InterPro" id="IPR015422">
    <property type="entry name" value="PyrdxlP-dep_Trfase_small"/>
</dbReference>
<evidence type="ECO:0000313" key="4">
    <source>
        <dbReference type="Proteomes" id="UP001183648"/>
    </source>
</evidence>
<dbReference type="SUPFAM" id="SSF53383">
    <property type="entry name" value="PLP-dependent transferases"/>
    <property type="match status" value="1"/>
</dbReference>
<comment type="cofactor">
    <cofactor evidence="1">
        <name>pyridoxal 5'-phosphate</name>
        <dbReference type="ChEBI" id="CHEBI:597326"/>
    </cofactor>
</comment>
<dbReference type="Pfam" id="PF01041">
    <property type="entry name" value="DegT_DnrJ_EryC1"/>
    <property type="match status" value="1"/>
</dbReference>
<comment type="caution">
    <text evidence="3">The sequence shown here is derived from an EMBL/GenBank/DDBJ whole genome shotgun (WGS) entry which is preliminary data.</text>
</comment>
<evidence type="ECO:0000256" key="2">
    <source>
        <dbReference type="RuleBase" id="RU004508"/>
    </source>
</evidence>
<dbReference type="RefSeq" id="WP_310300832.1">
    <property type="nucleotide sequence ID" value="NZ_BAAAPS010000008.1"/>
</dbReference>
<sequence length="377" mass="39970">MSFDVYLSAPDVGALEEEYLVRALRSGWAAPAGPDLDSFEQEMAERVGVGYAVGLASGTAGLHLVLRSWGVGPGDVVVVPTFTFVATANAVIYTGATPYFVDCEMSTGNLDPHLLDQALDDLASQGSRVPVVVAVDMLGKAADYTRLQEVCDRHGARLLSDAAESLGASHADVPAGAHGDVAVVSFNGNKVMTTSGGGMLLTDDAALAAHVRKMATQAREPAVHYEHAELGFNYRLSNLLAALGRAQLSRLDAMIARRRGWRDQYRQLFAGAEGVEILGGTDDVQDNCWLTALTVDPEQSPWSASDLASVLTDAGIESRPVWKPMHLQPLFADHASTLSGAADRLFATGITLPSGSGMTDDQFDGVVEVIQRKVLST</sequence>
<dbReference type="Proteomes" id="UP001183648">
    <property type="component" value="Unassembled WGS sequence"/>
</dbReference>
<dbReference type="InterPro" id="IPR000653">
    <property type="entry name" value="DegT/StrS_aminotransferase"/>
</dbReference>